<evidence type="ECO:0000313" key="4">
    <source>
        <dbReference type="Proteomes" id="UP000789706"/>
    </source>
</evidence>
<protein>
    <submittedName>
        <fullName evidence="3">1427_t:CDS:1</fullName>
    </submittedName>
</protein>
<feature type="compositionally biased region" description="Basic and acidic residues" evidence="1">
    <location>
        <begin position="1"/>
        <end position="12"/>
    </location>
</feature>
<feature type="transmembrane region" description="Helical" evidence="2">
    <location>
        <begin position="96"/>
        <end position="117"/>
    </location>
</feature>
<keyword evidence="2" id="KW-0472">Membrane</keyword>
<dbReference type="AlphaFoldDB" id="A0A9N8W6C9"/>
<evidence type="ECO:0000256" key="1">
    <source>
        <dbReference type="SAM" id="MobiDB-lite"/>
    </source>
</evidence>
<keyword evidence="2" id="KW-1133">Transmembrane helix</keyword>
<sequence>MSDKVNEIKENVKSAMPSAPAQVQQPPDVSLPEKIASPMSTISAHYDPYPHYFMSAASFVGAGYAYQSMKQPKTAAIAAIIGAAYGAAGIQSGDTALLLVMASVALIATSGPAAWAAKDPYHSYHVALASLGSVSTAANIMNVYKLETGKPREMEVKAEVKK</sequence>
<dbReference type="OrthoDB" id="5537068at2759"/>
<evidence type="ECO:0000313" key="3">
    <source>
        <dbReference type="EMBL" id="CAG8478585.1"/>
    </source>
</evidence>
<dbReference type="EMBL" id="CAJVPK010000227">
    <property type="protein sequence ID" value="CAG8478585.1"/>
    <property type="molecule type" value="Genomic_DNA"/>
</dbReference>
<feature type="transmembrane region" description="Helical" evidence="2">
    <location>
        <begin position="74"/>
        <end position="90"/>
    </location>
</feature>
<reference evidence="3" key="1">
    <citation type="submission" date="2021-06" db="EMBL/GenBank/DDBJ databases">
        <authorList>
            <person name="Kallberg Y."/>
            <person name="Tangrot J."/>
            <person name="Rosling A."/>
        </authorList>
    </citation>
    <scope>NUCLEOTIDE SEQUENCE</scope>
    <source>
        <strain evidence="3">AZ414A</strain>
    </source>
</reference>
<comment type="caution">
    <text evidence="3">The sequence shown here is derived from an EMBL/GenBank/DDBJ whole genome shotgun (WGS) entry which is preliminary data.</text>
</comment>
<dbReference type="Proteomes" id="UP000789706">
    <property type="component" value="Unassembled WGS sequence"/>
</dbReference>
<keyword evidence="2" id="KW-0812">Transmembrane</keyword>
<keyword evidence="4" id="KW-1185">Reference proteome</keyword>
<gene>
    <name evidence="3" type="ORF">DEBURN_LOCUS3533</name>
</gene>
<accession>A0A9N8W6C9</accession>
<feature type="region of interest" description="Disordered" evidence="1">
    <location>
        <begin position="1"/>
        <end position="28"/>
    </location>
</feature>
<name>A0A9N8W6C9_9GLOM</name>
<evidence type="ECO:0000256" key="2">
    <source>
        <dbReference type="SAM" id="Phobius"/>
    </source>
</evidence>
<organism evidence="3 4">
    <name type="scientific">Diversispora eburnea</name>
    <dbReference type="NCBI Taxonomy" id="1213867"/>
    <lineage>
        <taxon>Eukaryota</taxon>
        <taxon>Fungi</taxon>
        <taxon>Fungi incertae sedis</taxon>
        <taxon>Mucoromycota</taxon>
        <taxon>Glomeromycotina</taxon>
        <taxon>Glomeromycetes</taxon>
        <taxon>Diversisporales</taxon>
        <taxon>Diversisporaceae</taxon>
        <taxon>Diversispora</taxon>
    </lineage>
</organism>
<proteinExistence type="predicted"/>